<dbReference type="Pfam" id="PF07357">
    <property type="entry name" value="DRAT"/>
    <property type="match status" value="1"/>
</dbReference>
<accession>A0A1T4S944</accession>
<gene>
    <name evidence="2" type="ORF">SAMN05428963_109124</name>
</gene>
<proteinExistence type="predicted"/>
<dbReference type="GO" id="GO:0030701">
    <property type="term" value="F:NAD+-dinitrogen-reductase ADP-D-ribosyltransferase activity"/>
    <property type="evidence" value="ECO:0007669"/>
    <property type="project" value="InterPro"/>
</dbReference>
<dbReference type="EMBL" id="FUXL01000009">
    <property type="protein sequence ID" value="SKA24735.1"/>
    <property type="molecule type" value="Genomic_DNA"/>
</dbReference>
<dbReference type="AlphaFoldDB" id="A0A1T4S944"/>
<evidence type="ECO:0000313" key="3">
    <source>
        <dbReference type="Proteomes" id="UP000190135"/>
    </source>
</evidence>
<reference evidence="2 3" key="1">
    <citation type="submission" date="2017-02" db="EMBL/GenBank/DDBJ databases">
        <authorList>
            <person name="Peterson S.W."/>
        </authorList>
    </citation>
    <scope>NUCLEOTIDE SEQUENCE [LARGE SCALE GENOMIC DNA]</scope>
    <source>
        <strain evidence="2 3">USBA 369</strain>
    </source>
</reference>
<feature type="region of interest" description="Disordered" evidence="1">
    <location>
        <begin position="1"/>
        <end position="24"/>
    </location>
</feature>
<organism evidence="2 3">
    <name type="scientific">Consotaella salsifontis</name>
    <dbReference type="NCBI Taxonomy" id="1365950"/>
    <lineage>
        <taxon>Bacteria</taxon>
        <taxon>Pseudomonadati</taxon>
        <taxon>Pseudomonadota</taxon>
        <taxon>Alphaproteobacteria</taxon>
        <taxon>Hyphomicrobiales</taxon>
        <taxon>Aurantimonadaceae</taxon>
        <taxon>Consotaella</taxon>
    </lineage>
</organism>
<dbReference type="RefSeq" id="WP_078709059.1">
    <property type="nucleotide sequence ID" value="NZ_FUXL01000009.1"/>
</dbReference>
<dbReference type="InterPro" id="IPR009953">
    <property type="entry name" value="DRA_trans"/>
</dbReference>
<dbReference type="OrthoDB" id="183043at2"/>
<dbReference type="GO" id="GO:0009399">
    <property type="term" value="P:nitrogen fixation"/>
    <property type="evidence" value="ECO:0007669"/>
    <property type="project" value="InterPro"/>
</dbReference>
<protein>
    <submittedName>
        <fullName evidence="2">NAD+---dinitrogen-reductase ADP-D-ribosyltransferase</fullName>
    </submittedName>
</protein>
<keyword evidence="2" id="KW-0808">Transferase</keyword>
<evidence type="ECO:0000313" key="2">
    <source>
        <dbReference type="EMBL" id="SKA24735.1"/>
    </source>
</evidence>
<dbReference type="Proteomes" id="UP000190135">
    <property type="component" value="Unassembled WGS sequence"/>
</dbReference>
<sequence length="285" mass="31899">MSGETAKPLGASGGGATPSPPNVHGTNLVGVSPALIASAAFNDRPLRLRIAGVLDFNPSLFEMLAEAASAQEAAEAFDCYMAAMFGLDPEQWDHRRAEEPRRFRSSYLRLLKGWGYDSNGPEGAVLKGWVESRFGLYPTFHKRPLGRFNSPAWTDYVIEKMSSRFHNNSIQTQLDLLYEYCQWCLPAWHCGAARHLTLFRGINDYAEHHLVERIDRRTAVLRLNNLASFTGERDVAGCFGDIILEVHVPVAKILFFNELLTRHPLKGEGEYLVVGSDYRATTSYF</sequence>
<keyword evidence="3" id="KW-1185">Reference proteome</keyword>
<dbReference type="STRING" id="1365950.SAMN05428963_109124"/>
<evidence type="ECO:0000256" key="1">
    <source>
        <dbReference type="SAM" id="MobiDB-lite"/>
    </source>
</evidence>
<name>A0A1T4S944_9HYPH</name>